<evidence type="ECO:0000313" key="1">
    <source>
        <dbReference type="EMBL" id="GAH65786.1"/>
    </source>
</evidence>
<organism evidence="1">
    <name type="scientific">marine sediment metagenome</name>
    <dbReference type="NCBI Taxonomy" id="412755"/>
    <lineage>
        <taxon>unclassified sequences</taxon>
        <taxon>metagenomes</taxon>
        <taxon>ecological metagenomes</taxon>
    </lineage>
</organism>
<dbReference type="Gene3D" id="3.90.550.10">
    <property type="entry name" value="Spore Coat Polysaccharide Biosynthesis Protein SpsA, Chain A"/>
    <property type="match status" value="1"/>
</dbReference>
<protein>
    <recommendedName>
        <fullName evidence="2">Glycosyltransferase 2-like domain-containing protein</fullName>
    </recommendedName>
</protein>
<dbReference type="InterPro" id="IPR029044">
    <property type="entry name" value="Nucleotide-diphossugar_trans"/>
</dbReference>
<gene>
    <name evidence="1" type="ORF">S03H2_40905</name>
</gene>
<name>X1H6G9_9ZZZZ</name>
<dbReference type="AlphaFoldDB" id="X1H6G9"/>
<comment type="caution">
    <text evidence="1">The sequence shown here is derived from an EMBL/GenBank/DDBJ whole genome shotgun (WGS) entry which is preliminary data.</text>
</comment>
<dbReference type="EMBL" id="BARU01025383">
    <property type="protein sequence ID" value="GAH65786.1"/>
    <property type="molecule type" value="Genomic_DNA"/>
</dbReference>
<reference evidence="1" key="1">
    <citation type="journal article" date="2014" name="Front. Microbiol.">
        <title>High frequency of phylogenetically diverse reductive dehalogenase-homologous genes in deep subseafloor sedimentary metagenomes.</title>
        <authorList>
            <person name="Kawai M."/>
            <person name="Futagami T."/>
            <person name="Toyoda A."/>
            <person name="Takaki Y."/>
            <person name="Nishi S."/>
            <person name="Hori S."/>
            <person name="Arai W."/>
            <person name="Tsubouchi T."/>
            <person name="Morono Y."/>
            <person name="Uchiyama I."/>
            <person name="Ito T."/>
            <person name="Fujiyama A."/>
            <person name="Inagaki F."/>
            <person name="Takami H."/>
        </authorList>
    </citation>
    <scope>NUCLEOTIDE SEQUENCE</scope>
    <source>
        <strain evidence="1">Expedition CK06-06</strain>
    </source>
</reference>
<sequence>MPGKQKLLVQMIVRNESKRYLKQVLSSIVEYADKIIILDDVSTDDTLELCRKFPKVSIHCRTGKSLWATDEAKLRGELWEIVRKVAKKEKFSWILTQDFDELFDKSFKKRLPELLGSNYDTVAFRLCDMWNPTHYRIDGYWSPTFKRLFRFKDVPFGLIGKFHCGPIPRYAIETNNCTCFIDIRVKHFAWATPEDRKAKMKIREKVPVTGINAEHRESVFKPARLKNGLKK</sequence>
<dbReference type="Pfam" id="PF13704">
    <property type="entry name" value="Glyco_tranf_2_4"/>
    <property type="match status" value="1"/>
</dbReference>
<accession>X1H6G9</accession>
<dbReference type="PANTHER" id="PTHR43630:SF2">
    <property type="entry name" value="GLYCOSYLTRANSFERASE"/>
    <property type="match status" value="1"/>
</dbReference>
<dbReference type="SUPFAM" id="SSF53448">
    <property type="entry name" value="Nucleotide-diphospho-sugar transferases"/>
    <property type="match status" value="1"/>
</dbReference>
<proteinExistence type="predicted"/>
<dbReference type="PANTHER" id="PTHR43630">
    <property type="entry name" value="POLY-BETA-1,6-N-ACETYL-D-GLUCOSAMINE SYNTHASE"/>
    <property type="match status" value="1"/>
</dbReference>
<evidence type="ECO:0008006" key="2">
    <source>
        <dbReference type="Google" id="ProtNLM"/>
    </source>
</evidence>